<dbReference type="PANTHER" id="PTHR10570:SF8">
    <property type="entry name" value="T-CELL SURFACE GLYCOPROTEIN CD3 GAMMA CHAIN"/>
    <property type="match status" value="1"/>
</dbReference>
<organism evidence="4 5">
    <name type="scientific">Parambassis ranga</name>
    <name type="common">Indian glassy fish</name>
    <dbReference type="NCBI Taxonomy" id="210632"/>
    <lineage>
        <taxon>Eukaryota</taxon>
        <taxon>Metazoa</taxon>
        <taxon>Chordata</taxon>
        <taxon>Craniata</taxon>
        <taxon>Vertebrata</taxon>
        <taxon>Euteleostomi</taxon>
        <taxon>Actinopterygii</taxon>
        <taxon>Neopterygii</taxon>
        <taxon>Teleostei</taxon>
        <taxon>Neoteleostei</taxon>
        <taxon>Acanthomorphata</taxon>
        <taxon>Ovalentaria</taxon>
        <taxon>Ambassidae</taxon>
        <taxon>Parambassis</taxon>
    </lineage>
</organism>
<dbReference type="GO" id="GO:0045059">
    <property type="term" value="P:positive thymic T cell selection"/>
    <property type="evidence" value="ECO:0007669"/>
    <property type="project" value="TreeGrafter"/>
</dbReference>
<gene>
    <name evidence="5" type="primary">LOC114444575</name>
</gene>
<dbReference type="GO" id="GO:0004888">
    <property type="term" value="F:transmembrane signaling receptor activity"/>
    <property type="evidence" value="ECO:0007669"/>
    <property type="project" value="TreeGrafter"/>
</dbReference>
<keyword evidence="2" id="KW-0472">Membrane</keyword>
<protein>
    <submittedName>
        <fullName evidence="5">T-cell surface glycoprotein CD3 gamma chain isoform X1</fullName>
    </submittedName>
</protein>
<name>A0A6P7JGZ3_9TELE</name>
<dbReference type="Pfam" id="PF16681">
    <property type="entry name" value="Ig_5"/>
    <property type="match status" value="1"/>
</dbReference>
<feature type="region of interest" description="Disordered" evidence="1">
    <location>
        <begin position="132"/>
        <end position="163"/>
    </location>
</feature>
<feature type="compositionally biased region" description="Polar residues" evidence="1">
    <location>
        <begin position="151"/>
        <end position="160"/>
    </location>
</feature>
<feature type="chain" id="PRO_5028438963" evidence="3">
    <location>
        <begin position="27"/>
        <end position="177"/>
    </location>
</feature>
<keyword evidence="4" id="KW-1185">Reference proteome</keyword>
<evidence type="ECO:0000313" key="4">
    <source>
        <dbReference type="Proteomes" id="UP000515145"/>
    </source>
</evidence>
<reference evidence="5" key="1">
    <citation type="submission" date="2025-08" db="UniProtKB">
        <authorList>
            <consortium name="RefSeq"/>
        </authorList>
    </citation>
    <scope>IDENTIFICATION</scope>
</reference>
<keyword evidence="2" id="KW-0812">Transmembrane</keyword>
<dbReference type="RefSeq" id="XP_028275046.1">
    <property type="nucleotide sequence ID" value="XM_028419245.1"/>
</dbReference>
<dbReference type="InterPro" id="IPR013783">
    <property type="entry name" value="Ig-like_fold"/>
</dbReference>
<dbReference type="GO" id="GO:0009897">
    <property type="term" value="C:external side of plasma membrane"/>
    <property type="evidence" value="ECO:0007669"/>
    <property type="project" value="TreeGrafter"/>
</dbReference>
<dbReference type="Proteomes" id="UP000515145">
    <property type="component" value="Chromosome 13"/>
</dbReference>
<accession>A0A6P7JGZ3</accession>
<dbReference type="GO" id="GO:0042105">
    <property type="term" value="C:alpha-beta T cell receptor complex"/>
    <property type="evidence" value="ECO:0007669"/>
    <property type="project" value="TreeGrafter"/>
</dbReference>
<dbReference type="PANTHER" id="PTHR10570">
    <property type="entry name" value="T-CELL SURFACE GLYCOPROTEIN CD3 GAMMA CHAIN / DELTA CHAIN"/>
    <property type="match status" value="1"/>
</dbReference>
<evidence type="ECO:0000256" key="3">
    <source>
        <dbReference type="SAM" id="SignalP"/>
    </source>
</evidence>
<dbReference type="OrthoDB" id="8941324at2759"/>
<sequence length="177" mass="19443">MKSWLALLTSLLLLLWMQTAFVSCQAAKEPSIVQIIEQPDGIKLSCQGNYKLDGKEEKELHLKFMDENSGEYKCLGNTKGSNPEKIYVKFRTCDNCIELDVGSIVGIVLGNLVATAVVGVAVYLIASVTRTGPAGPPKKKSSDRQLLVPNEGSSRGTNDHYQPLRARQVQTYDVLKT</sequence>
<dbReference type="GO" id="GO:0007166">
    <property type="term" value="P:cell surface receptor signaling pathway"/>
    <property type="evidence" value="ECO:0007669"/>
    <property type="project" value="TreeGrafter"/>
</dbReference>
<dbReference type="AlphaFoldDB" id="A0A6P7JGZ3"/>
<feature type="transmembrane region" description="Helical" evidence="2">
    <location>
        <begin position="101"/>
        <end position="126"/>
    </location>
</feature>
<keyword evidence="2" id="KW-1133">Transmembrane helix</keyword>
<keyword evidence="3" id="KW-0732">Signal</keyword>
<evidence type="ECO:0000256" key="2">
    <source>
        <dbReference type="SAM" id="Phobius"/>
    </source>
</evidence>
<dbReference type="GeneID" id="114444575"/>
<proteinExistence type="predicted"/>
<feature type="signal peptide" evidence="3">
    <location>
        <begin position="1"/>
        <end position="26"/>
    </location>
</feature>
<dbReference type="InterPro" id="IPR015484">
    <property type="entry name" value="CD3_esu/gsu/dsu"/>
</dbReference>
<evidence type="ECO:0000256" key="1">
    <source>
        <dbReference type="SAM" id="MobiDB-lite"/>
    </source>
</evidence>
<dbReference type="Gene3D" id="2.60.40.10">
    <property type="entry name" value="Immunoglobulins"/>
    <property type="match status" value="1"/>
</dbReference>
<dbReference type="InParanoid" id="A0A6P7JGZ3"/>
<evidence type="ECO:0000313" key="5">
    <source>
        <dbReference type="RefSeq" id="XP_028275046.1"/>
    </source>
</evidence>
<dbReference type="PROSITE" id="PS51257">
    <property type="entry name" value="PROKAR_LIPOPROTEIN"/>
    <property type="match status" value="1"/>
</dbReference>